<organism evidence="2 3">
    <name type="scientific">Methanosarcina mazei Tuc01</name>
    <dbReference type="NCBI Taxonomy" id="1236903"/>
    <lineage>
        <taxon>Archaea</taxon>
        <taxon>Methanobacteriati</taxon>
        <taxon>Methanobacteriota</taxon>
        <taxon>Stenosarchaea group</taxon>
        <taxon>Methanomicrobia</taxon>
        <taxon>Methanosarcinales</taxon>
        <taxon>Methanosarcinaceae</taxon>
        <taxon>Methanosarcina</taxon>
    </lineage>
</organism>
<keyword evidence="1" id="KW-0472">Membrane</keyword>
<dbReference type="AlphaFoldDB" id="M1PDR1"/>
<dbReference type="EMBL" id="CP004144">
    <property type="protein sequence ID" value="AGF98702.1"/>
    <property type="molecule type" value="Genomic_DNA"/>
</dbReference>
<protein>
    <submittedName>
        <fullName evidence="2">Uncharacterized protein</fullName>
    </submittedName>
</protein>
<dbReference type="KEGG" id="mmaz:MmTuc01_3453"/>
<keyword evidence="1" id="KW-0812">Transmembrane</keyword>
<evidence type="ECO:0000256" key="1">
    <source>
        <dbReference type="SAM" id="Phobius"/>
    </source>
</evidence>
<gene>
    <name evidence="2" type="ORF">MmTuc01_3453</name>
</gene>
<evidence type="ECO:0000313" key="2">
    <source>
        <dbReference type="EMBL" id="AGF98702.1"/>
    </source>
</evidence>
<dbReference type="Proteomes" id="UP000011718">
    <property type="component" value="Chromosome"/>
</dbReference>
<evidence type="ECO:0000313" key="3">
    <source>
        <dbReference type="Proteomes" id="UP000011718"/>
    </source>
</evidence>
<feature type="transmembrane region" description="Helical" evidence="1">
    <location>
        <begin position="35"/>
        <end position="64"/>
    </location>
</feature>
<accession>M1PDR1</accession>
<name>M1PDR1_METMZ</name>
<dbReference type="HOGENOM" id="CLU_2695811_0_0_2"/>
<sequence length="73" mass="9304">MHKEHRSDWHKVKVEGEAEKRTGTRYGNKFEFFTLLFYFIFYYFTFFSIFLHLPFYFILIYFVLFEYQLDIWT</sequence>
<proteinExistence type="predicted"/>
<dbReference type="BioCyc" id="MMAZ1236903:G139K-3291-MONOMER"/>
<reference evidence="2 3" key="1">
    <citation type="journal article" date="2013" name="Genome Announc.">
        <title>Complete Genome of a Methanosarcina mazei Strain Isolated from Sediment Samples from an Amazonian Flooded Area.</title>
        <authorList>
            <person name="Assis das Gracas D."/>
            <person name="Thiago Juca Ramos R."/>
            <person name="Vieira Araujo A.C."/>
            <person name="Zahlouth R."/>
            <person name="Ribeiro Carneiro A."/>
            <person name="Souza Lopes T."/>
            <person name="Azevedo Barauna R."/>
            <person name="Azevedo V."/>
            <person name="Cruz Schneider M.P."/>
            <person name="Pellizari V.H."/>
            <person name="Silva A."/>
        </authorList>
    </citation>
    <scope>NUCLEOTIDE SEQUENCE [LARGE SCALE GENOMIC DNA]</scope>
    <source>
        <strain evidence="2 3">Tuc01</strain>
    </source>
</reference>
<keyword evidence="1" id="KW-1133">Transmembrane helix</keyword>